<dbReference type="PANTHER" id="PTHR43113">
    <property type="entry name" value="NUCLEOSIDE-DIPHOSPHATE-SUGAR EPIMERASE"/>
    <property type="match status" value="1"/>
</dbReference>
<gene>
    <name evidence="2" type="ORF">FJ693_00570</name>
</gene>
<protein>
    <submittedName>
        <fullName evidence="2">1,4-dihydroxy-6-naphthoate synthase</fullName>
    </submittedName>
</protein>
<dbReference type="GO" id="GO:0008935">
    <property type="term" value="F:1,4-dihydroxy-2-naphthoyl-CoA synthase activity"/>
    <property type="evidence" value="ECO:0007669"/>
    <property type="project" value="TreeGrafter"/>
</dbReference>
<dbReference type="AlphaFoldDB" id="A0A552WZB9"/>
<accession>A0A552WZB9</accession>
<reference evidence="2 3" key="1">
    <citation type="submission" date="2019-07" db="EMBL/GenBank/DDBJ databases">
        <title>Georgenia wutianyii sp. nov. and Georgenia *** sp. nov. isolated from plateau pika (Ochotona curzoniae) in the Qinghai-Tibet plateau of China.</title>
        <authorList>
            <person name="Tian Z."/>
        </authorList>
    </citation>
    <scope>NUCLEOTIDE SEQUENCE [LARGE SCALE GENOMIC DNA]</scope>
    <source>
        <strain evidence="2 3">Z446</strain>
    </source>
</reference>
<comment type="similarity">
    <text evidence="1">Belongs to the enoyl-CoA hydratase/isomerase family.</text>
</comment>
<dbReference type="GO" id="GO:0009234">
    <property type="term" value="P:menaquinone biosynthetic process"/>
    <property type="evidence" value="ECO:0007669"/>
    <property type="project" value="TreeGrafter"/>
</dbReference>
<dbReference type="InterPro" id="IPR001753">
    <property type="entry name" value="Enoyl-CoA_hydra/iso"/>
</dbReference>
<dbReference type="CDD" id="cd06558">
    <property type="entry name" value="crotonase-like"/>
    <property type="match status" value="1"/>
</dbReference>
<dbReference type="GO" id="GO:0005829">
    <property type="term" value="C:cytosol"/>
    <property type="evidence" value="ECO:0007669"/>
    <property type="project" value="TreeGrafter"/>
</dbReference>
<name>A0A552WZB9_9MICO</name>
<organism evidence="2 3">
    <name type="scientific">Georgenia yuyongxinii</name>
    <dbReference type="NCBI Taxonomy" id="2589797"/>
    <lineage>
        <taxon>Bacteria</taxon>
        <taxon>Bacillati</taxon>
        <taxon>Actinomycetota</taxon>
        <taxon>Actinomycetes</taxon>
        <taxon>Micrococcales</taxon>
        <taxon>Bogoriellaceae</taxon>
        <taxon>Georgenia</taxon>
    </lineage>
</organism>
<comment type="caution">
    <text evidence="2">The sequence shown here is derived from an EMBL/GenBank/DDBJ whole genome shotgun (WGS) entry which is preliminary data.</text>
</comment>
<dbReference type="EMBL" id="VJXR01000001">
    <property type="protein sequence ID" value="TRW47683.1"/>
    <property type="molecule type" value="Genomic_DNA"/>
</dbReference>
<dbReference type="Proteomes" id="UP000318693">
    <property type="component" value="Unassembled WGS sequence"/>
</dbReference>
<evidence type="ECO:0000313" key="3">
    <source>
        <dbReference type="Proteomes" id="UP000318693"/>
    </source>
</evidence>
<dbReference type="InterPro" id="IPR029045">
    <property type="entry name" value="ClpP/crotonase-like_dom_sf"/>
</dbReference>
<sequence length="276" mass="30340">MWGPWTVPAGAPELEDVIYERRTRNAGGSVARITINRPEKLNAMTKRTMKELMVAVDAANNDDSVGVVVLQGAGDRAFSSGGDVEWEGDRSRADWFFDVPPNHTVRFSLKPVIAAVRGYAIGGGNHLAYTCDLTIAADNAVFGQIGSRVGSPADGYMVRYLIRVIGAKRAREMWLTRRRISAQEALDWGLINKVVPLAELDAAVLDMASDILDGSPTCVRILKAVFDQEIDEMAGDVRRTAYLTSPTFVGSEEAREAQLAFKEKRSPRFWPIPVEV</sequence>
<dbReference type="Gene3D" id="1.10.12.10">
    <property type="entry name" value="Lyase 2-enoyl-coa Hydratase, Chain A, domain 2"/>
    <property type="match status" value="1"/>
</dbReference>
<dbReference type="Gene3D" id="3.90.226.10">
    <property type="entry name" value="2-enoyl-CoA Hydratase, Chain A, domain 1"/>
    <property type="match status" value="1"/>
</dbReference>
<dbReference type="PANTHER" id="PTHR43113:SF1">
    <property type="entry name" value="1,4-DIHYDROXY-2-NAPHTHOYL-COA SYNTHASE, PEROXISOMAL"/>
    <property type="match status" value="1"/>
</dbReference>
<dbReference type="Pfam" id="PF00378">
    <property type="entry name" value="ECH_1"/>
    <property type="match status" value="1"/>
</dbReference>
<keyword evidence="3" id="KW-1185">Reference proteome</keyword>
<proteinExistence type="inferred from homology"/>
<dbReference type="InterPro" id="IPR014748">
    <property type="entry name" value="Enoyl-CoA_hydra_C"/>
</dbReference>
<evidence type="ECO:0000256" key="1">
    <source>
        <dbReference type="ARBA" id="ARBA00005254"/>
    </source>
</evidence>
<evidence type="ECO:0000313" key="2">
    <source>
        <dbReference type="EMBL" id="TRW47683.1"/>
    </source>
</evidence>
<dbReference type="SUPFAM" id="SSF52096">
    <property type="entry name" value="ClpP/crotonase"/>
    <property type="match status" value="1"/>
</dbReference>